<keyword evidence="2" id="KW-1185">Reference proteome</keyword>
<reference evidence="1 2" key="1">
    <citation type="submission" date="2016-04" db="EMBL/GenBank/DDBJ databases">
        <title>First whole genome shotgun sequence of the bacterium Enteractinococcus sp. strain UASWS1574.</title>
        <authorList>
            <person name="Crovadore J."/>
            <person name="Chablais R."/>
            <person name="Lefort F."/>
        </authorList>
    </citation>
    <scope>NUCLEOTIDE SEQUENCE [LARGE SCALE GENOMIC DNA]</scope>
    <source>
        <strain evidence="1 2">UASWS1574</strain>
    </source>
</reference>
<sequence>MANIQERVTKAGVTTHRVDYYDDNEKFKYTPTPANQRSSKNKATTLPWKFLAHNKILMNSPCANRSPDLAIRAIEITNGTTAEYEREAART</sequence>
<dbReference type="RefSeq" id="WP_067605792.1">
    <property type="nucleotide sequence ID" value="NZ_LXEY01000021.1"/>
</dbReference>
<accession>A0A1B7LXQ8</accession>
<evidence type="ECO:0000313" key="2">
    <source>
        <dbReference type="Proteomes" id="UP000078292"/>
    </source>
</evidence>
<dbReference type="AlphaFoldDB" id="A0A1B7LXQ8"/>
<comment type="caution">
    <text evidence="1">The sequence shown here is derived from an EMBL/GenBank/DDBJ whole genome shotgun (WGS) entry which is preliminary data.</text>
</comment>
<organism evidence="1 2">
    <name type="scientific">Enteractinococcus helveticum</name>
    <dbReference type="NCBI Taxonomy" id="1837282"/>
    <lineage>
        <taxon>Bacteria</taxon>
        <taxon>Bacillati</taxon>
        <taxon>Actinomycetota</taxon>
        <taxon>Actinomycetes</taxon>
        <taxon>Micrococcales</taxon>
        <taxon>Micrococcaceae</taxon>
    </lineage>
</organism>
<gene>
    <name evidence="1" type="ORF">A6F49_14525</name>
</gene>
<evidence type="ECO:0000313" key="1">
    <source>
        <dbReference type="EMBL" id="OAV59953.1"/>
    </source>
</evidence>
<protein>
    <submittedName>
        <fullName evidence="1">Uncharacterized protein</fullName>
    </submittedName>
</protein>
<proteinExistence type="predicted"/>
<dbReference type="EMBL" id="LXEY01000021">
    <property type="protein sequence ID" value="OAV59953.1"/>
    <property type="molecule type" value="Genomic_DNA"/>
</dbReference>
<name>A0A1B7LXQ8_9MICC</name>
<dbReference type="Proteomes" id="UP000078292">
    <property type="component" value="Unassembled WGS sequence"/>
</dbReference>